<dbReference type="PROSITE" id="PS50102">
    <property type="entry name" value="RRM"/>
    <property type="match status" value="1"/>
</dbReference>
<proteinExistence type="predicted"/>
<dbReference type="InterPro" id="IPR012677">
    <property type="entry name" value="Nucleotide-bd_a/b_plait_sf"/>
</dbReference>
<dbReference type="GO" id="GO:0005689">
    <property type="term" value="C:U12-type spliceosomal complex"/>
    <property type="evidence" value="ECO:0007669"/>
    <property type="project" value="TreeGrafter"/>
</dbReference>
<dbReference type="PANTHER" id="PTHR16105">
    <property type="entry name" value="RNA-BINDING REGION-CONTAINING PROTEIN 3"/>
    <property type="match status" value="1"/>
</dbReference>
<comment type="caution">
    <text evidence="4">The sequence shown here is derived from an EMBL/GenBank/DDBJ whole genome shotgun (WGS) entry which is preliminary data.</text>
</comment>
<sequence length="386" mass="44002">MSLVKSRKFDYSLLDNETPSEKLVSRGDLLVKELAEKQRSITVSLDEQLNKPKVFIKGSEIIPLSYYNAGTSSLSNVVIATEHFNAIESLKAIGLTDQDVELYLDNLNGFLFVCNKHKNWEKNLLKQHLQNLQSLVEQHNKSAECAPEQIQSKHKSVECGLTIKPNSIETRLLKFALNNSQNAIAPIPQPIDSIIEIEKDRFPNLKEESLPKVNTIRRKARKLQNRLNNLKAQDPQKTSSVTGLLSNSKWDLREREPFKQSLKTSKKKVYTCSPINYYTIKNNEIVNLNGYKEKTETECKLSLEAIKQLPKFKDYIPGSPSKEVNLKQLFKKYDCNISEYKIMHGKLRGQAFVTFLSEDRASEALTEINGSVIKNKPVVIQFSSKK</sequence>
<reference evidence="5" key="1">
    <citation type="submission" date="2023-01" db="EMBL/GenBank/DDBJ databases">
        <title>Key to firefly adult light organ development and bioluminescence: homeobox transcription factors regulate luciferase expression and transportation to peroxisome.</title>
        <authorList>
            <person name="Fu X."/>
        </authorList>
    </citation>
    <scope>NUCLEOTIDE SEQUENCE [LARGE SCALE GENOMIC DNA]</scope>
</reference>
<feature type="domain" description="RRM" evidence="3">
    <location>
        <begin position="306"/>
        <end position="385"/>
    </location>
</feature>
<dbReference type="GO" id="GO:0000398">
    <property type="term" value="P:mRNA splicing, via spliceosome"/>
    <property type="evidence" value="ECO:0007669"/>
    <property type="project" value="TreeGrafter"/>
</dbReference>
<name>A0AAN7QNU8_9COLE</name>
<evidence type="ECO:0000313" key="5">
    <source>
        <dbReference type="Proteomes" id="UP001353858"/>
    </source>
</evidence>
<accession>A0AAN7QNU8</accession>
<dbReference type="GO" id="GO:0030626">
    <property type="term" value="F:U12 snRNA binding"/>
    <property type="evidence" value="ECO:0007669"/>
    <property type="project" value="TreeGrafter"/>
</dbReference>
<evidence type="ECO:0000256" key="2">
    <source>
        <dbReference type="PROSITE-ProRule" id="PRU00176"/>
    </source>
</evidence>
<dbReference type="SUPFAM" id="SSF54928">
    <property type="entry name" value="RNA-binding domain, RBD"/>
    <property type="match status" value="1"/>
</dbReference>
<evidence type="ECO:0000259" key="3">
    <source>
        <dbReference type="PROSITE" id="PS50102"/>
    </source>
</evidence>
<dbReference type="PANTHER" id="PTHR16105:SF0">
    <property type="entry name" value="RNA-BINDING REGION-CONTAINING PROTEIN 3"/>
    <property type="match status" value="1"/>
</dbReference>
<dbReference type="GO" id="GO:0097157">
    <property type="term" value="F:pre-mRNA intronic binding"/>
    <property type="evidence" value="ECO:0007669"/>
    <property type="project" value="TreeGrafter"/>
</dbReference>
<dbReference type="InterPro" id="IPR045164">
    <property type="entry name" value="RBM41/RNPC3"/>
</dbReference>
<dbReference type="Proteomes" id="UP001353858">
    <property type="component" value="Unassembled WGS sequence"/>
</dbReference>
<dbReference type="InterPro" id="IPR035979">
    <property type="entry name" value="RBD_domain_sf"/>
</dbReference>
<protein>
    <recommendedName>
        <fullName evidence="3">RRM domain-containing protein</fullName>
    </recommendedName>
</protein>
<gene>
    <name evidence="4" type="ORF">RN001_003014</name>
</gene>
<organism evidence="4 5">
    <name type="scientific">Aquatica leii</name>
    <dbReference type="NCBI Taxonomy" id="1421715"/>
    <lineage>
        <taxon>Eukaryota</taxon>
        <taxon>Metazoa</taxon>
        <taxon>Ecdysozoa</taxon>
        <taxon>Arthropoda</taxon>
        <taxon>Hexapoda</taxon>
        <taxon>Insecta</taxon>
        <taxon>Pterygota</taxon>
        <taxon>Neoptera</taxon>
        <taxon>Endopterygota</taxon>
        <taxon>Coleoptera</taxon>
        <taxon>Polyphaga</taxon>
        <taxon>Elateriformia</taxon>
        <taxon>Elateroidea</taxon>
        <taxon>Lampyridae</taxon>
        <taxon>Luciolinae</taxon>
        <taxon>Aquatica</taxon>
    </lineage>
</organism>
<dbReference type="InterPro" id="IPR000504">
    <property type="entry name" value="RRM_dom"/>
</dbReference>
<dbReference type="AlphaFoldDB" id="A0AAN7QNU8"/>
<keyword evidence="1 2" id="KW-0694">RNA-binding</keyword>
<dbReference type="Gene3D" id="3.30.70.330">
    <property type="match status" value="1"/>
</dbReference>
<keyword evidence="5" id="KW-1185">Reference proteome</keyword>
<dbReference type="Pfam" id="PF00076">
    <property type="entry name" value="RRM_1"/>
    <property type="match status" value="1"/>
</dbReference>
<dbReference type="EMBL" id="JARPUR010000001">
    <property type="protein sequence ID" value="KAK4886743.1"/>
    <property type="molecule type" value="Genomic_DNA"/>
</dbReference>
<evidence type="ECO:0000313" key="4">
    <source>
        <dbReference type="EMBL" id="KAK4886743.1"/>
    </source>
</evidence>
<evidence type="ECO:0000256" key="1">
    <source>
        <dbReference type="ARBA" id="ARBA00022884"/>
    </source>
</evidence>